<dbReference type="SMART" id="SM00873">
    <property type="entry name" value="B3_4"/>
    <property type="match status" value="1"/>
</dbReference>
<dbReference type="GO" id="GO:0003723">
    <property type="term" value="F:RNA binding"/>
    <property type="evidence" value="ECO:0007669"/>
    <property type="project" value="InterPro"/>
</dbReference>
<dbReference type="Pfam" id="PF03483">
    <property type="entry name" value="B3_4"/>
    <property type="match status" value="1"/>
</dbReference>
<dbReference type="GO" id="GO:0009328">
    <property type="term" value="C:phenylalanine-tRNA ligase complex"/>
    <property type="evidence" value="ECO:0007669"/>
    <property type="project" value="TreeGrafter"/>
</dbReference>
<evidence type="ECO:0000313" key="3">
    <source>
        <dbReference type="Proteomes" id="UP000230324"/>
    </source>
</evidence>
<dbReference type="InterPro" id="IPR045060">
    <property type="entry name" value="Phe-tRNA-ligase_IIc_bsu"/>
</dbReference>
<dbReference type="Pfam" id="PF03484">
    <property type="entry name" value="B5"/>
    <property type="match status" value="1"/>
</dbReference>
<dbReference type="InterPro" id="IPR005147">
    <property type="entry name" value="tRNA_synthase_B5-dom"/>
</dbReference>
<dbReference type="PANTHER" id="PTHR10947:SF0">
    <property type="entry name" value="PHENYLALANINE--TRNA LIGASE BETA SUBUNIT"/>
    <property type="match status" value="1"/>
</dbReference>
<gene>
    <name evidence="2" type="ORF">COS47_00220</name>
</gene>
<dbReference type="Gene3D" id="3.50.40.10">
    <property type="entry name" value="Phenylalanyl-trna Synthetase, Chain B, domain 3"/>
    <property type="match status" value="1"/>
</dbReference>
<dbReference type="PANTHER" id="PTHR10947">
    <property type="entry name" value="PHENYLALANYL-TRNA SYNTHETASE BETA CHAIN AND LEUCINE-RICH REPEAT-CONTAINING PROTEIN 47"/>
    <property type="match status" value="1"/>
</dbReference>
<comment type="caution">
    <text evidence="2">The sequence shown here is derived from an EMBL/GenBank/DDBJ whole genome shotgun (WGS) entry which is preliminary data.</text>
</comment>
<dbReference type="SUPFAM" id="SSF56037">
    <property type="entry name" value="PheT/TilS domain"/>
    <property type="match status" value="1"/>
</dbReference>
<protein>
    <recommendedName>
        <fullName evidence="1">B5 domain-containing protein</fullName>
    </recommendedName>
</protein>
<accession>A0A2M7BYZ5</accession>
<dbReference type="SUPFAM" id="SSF46955">
    <property type="entry name" value="Putative DNA-binding domain"/>
    <property type="match status" value="2"/>
</dbReference>
<evidence type="ECO:0000313" key="2">
    <source>
        <dbReference type="EMBL" id="PIV12860.1"/>
    </source>
</evidence>
<dbReference type="Proteomes" id="UP000230324">
    <property type="component" value="Unassembled WGS sequence"/>
</dbReference>
<dbReference type="InterPro" id="IPR009061">
    <property type="entry name" value="DNA-bd_dom_put_sf"/>
</dbReference>
<feature type="non-terminal residue" evidence="2">
    <location>
        <position position="397"/>
    </location>
</feature>
<organism evidence="2 3">
    <name type="scientific">Candidatus Nealsonbacteria bacterium CG03_land_8_20_14_0_80_36_12</name>
    <dbReference type="NCBI Taxonomy" id="1974701"/>
    <lineage>
        <taxon>Bacteria</taxon>
        <taxon>Candidatus Nealsoniibacteriota</taxon>
    </lineage>
</organism>
<dbReference type="GO" id="GO:0005524">
    <property type="term" value="F:ATP binding"/>
    <property type="evidence" value="ECO:0007669"/>
    <property type="project" value="InterPro"/>
</dbReference>
<feature type="domain" description="B5" evidence="1">
    <location>
        <begin position="289"/>
        <end position="364"/>
    </location>
</feature>
<dbReference type="EMBL" id="PEUV01000005">
    <property type="protein sequence ID" value="PIV12860.1"/>
    <property type="molecule type" value="Genomic_DNA"/>
</dbReference>
<dbReference type="AlphaFoldDB" id="A0A2M7BYZ5"/>
<dbReference type="GO" id="GO:0006432">
    <property type="term" value="P:phenylalanyl-tRNA aminoacylation"/>
    <property type="evidence" value="ECO:0007669"/>
    <property type="project" value="InterPro"/>
</dbReference>
<dbReference type="PROSITE" id="PS51483">
    <property type="entry name" value="B5"/>
    <property type="match status" value="1"/>
</dbReference>
<dbReference type="Gene3D" id="3.30.56.10">
    <property type="match status" value="2"/>
</dbReference>
<proteinExistence type="predicted"/>
<name>A0A2M7BYZ5_9BACT</name>
<dbReference type="InterPro" id="IPR020825">
    <property type="entry name" value="Phe-tRNA_synthase-like_B3/B4"/>
</dbReference>
<reference evidence="3" key="1">
    <citation type="submission" date="2017-09" db="EMBL/GenBank/DDBJ databases">
        <title>Depth-based differentiation of microbial function through sediment-hosted aquifers and enrichment of novel symbionts in the deep terrestrial subsurface.</title>
        <authorList>
            <person name="Probst A.J."/>
            <person name="Ladd B."/>
            <person name="Jarett J.K."/>
            <person name="Geller-Mcgrath D.E."/>
            <person name="Sieber C.M.K."/>
            <person name="Emerson J.B."/>
            <person name="Anantharaman K."/>
            <person name="Thomas B.C."/>
            <person name="Malmstrom R."/>
            <person name="Stieglmeier M."/>
            <person name="Klingl A."/>
            <person name="Woyke T."/>
            <person name="Ryan C.M."/>
            <person name="Banfield J.F."/>
        </authorList>
    </citation>
    <scope>NUCLEOTIDE SEQUENCE [LARGE SCALE GENOMIC DNA]</scope>
</reference>
<sequence>MKILYSQIKELIPSLKATPKEMADALILIGFMMDGFEEVQYRNKKDYLISLEIRQNRADCLSVIGLTKEVSAYYGLSIKLPHIPSLPSSIKNLDIQVDTKDYVKRILAVKMKGLRNTESPGWLKEFLSFYEINCVNLLVDLSNYAMLLTGYPPHLLDTSKIDGQISWSLNSYFNGITTLDGSNIKLNKNELIIKDNKNILALAGIIGGKAAEIDLNTKSVIAEIAIYNHSIVRKNSRSLNIATEASNRLVKDLDPNGSEFAMRFLVSIIIKNCGGVIDSKIFEYYPKKYNPPEIAFNPKTPSLYAGINISEKKSIKILKNLDFKIKTSGNKLIVTPPTNRMDVSIPEDLIEEVIRMFGYNRIPANEVPKLEVVENITPKNTDLAEKIRDILYVLGFD</sequence>
<dbReference type="GO" id="GO:0004826">
    <property type="term" value="F:phenylalanine-tRNA ligase activity"/>
    <property type="evidence" value="ECO:0007669"/>
    <property type="project" value="InterPro"/>
</dbReference>
<dbReference type="SMART" id="SM00874">
    <property type="entry name" value="B5"/>
    <property type="match status" value="1"/>
</dbReference>
<dbReference type="InterPro" id="IPR005146">
    <property type="entry name" value="B3/B4_tRNA-bd"/>
</dbReference>
<evidence type="ECO:0000259" key="1">
    <source>
        <dbReference type="PROSITE" id="PS51483"/>
    </source>
</evidence>
<dbReference type="GO" id="GO:0000287">
    <property type="term" value="F:magnesium ion binding"/>
    <property type="evidence" value="ECO:0007669"/>
    <property type="project" value="InterPro"/>
</dbReference>